<organism evidence="15 16">
    <name type="scientific">Chitinophaga dinghuensis</name>
    <dbReference type="NCBI Taxonomy" id="1539050"/>
    <lineage>
        <taxon>Bacteria</taxon>
        <taxon>Pseudomonadati</taxon>
        <taxon>Bacteroidota</taxon>
        <taxon>Chitinophagia</taxon>
        <taxon>Chitinophagales</taxon>
        <taxon>Chitinophagaceae</taxon>
        <taxon>Chitinophaga</taxon>
    </lineage>
</organism>
<evidence type="ECO:0000256" key="6">
    <source>
        <dbReference type="ARBA" id="ARBA00023077"/>
    </source>
</evidence>
<evidence type="ECO:0000256" key="11">
    <source>
        <dbReference type="RuleBase" id="RU003357"/>
    </source>
</evidence>
<evidence type="ECO:0000256" key="2">
    <source>
        <dbReference type="ARBA" id="ARBA00022448"/>
    </source>
</evidence>
<dbReference type="EMBL" id="QLMA01000001">
    <property type="protein sequence ID" value="RAJ87551.1"/>
    <property type="molecule type" value="Genomic_DNA"/>
</dbReference>
<dbReference type="InterPro" id="IPR037066">
    <property type="entry name" value="Plug_dom_sf"/>
</dbReference>
<dbReference type="GO" id="GO:0044718">
    <property type="term" value="P:siderophore transmembrane transport"/>
    <property type="evidence" value="ECO:0007669"/>
    <property type="project" value="TreeGrafter"/>
</dbReference>
<feature type="domain" description="TonB-dependent receptor plug" evidence="14">
    <location>
        <begin position="116"/>
        <end position="238"/>
    </location>
</feature>
<proteinExistence type="inferred from homology"/>
<dbReference type="Proteomes" id="UP000249819">
    <property type="component" value="Unassembled WGS sequence"/>
</dbReference>
<dbReference type="NCBIfam" id="TIGR04056">
    <property type="entry name" value="OMP_RagA_SusC"/>
    <property type="match status" value="1"/>
</dbReference>
<keyword evidence="2 10" id="KW-0813">Transport</keyword>
<dbReference type="PANTHER" id="PTHR30069">
    <property type="entry name" value="TONB-DEPENDENT OUTER MEMBRANE RECEPTOR"/>
    <property type="match status" value="1"/>
</dbReference>
<dbReference type="InterPro" id="IPR036942">
    <property type="entry name" value="Beta-barrel_TonB_sf"/>
</dbReference>
<dbReference type="Gene3D" id="2.40.170.20">
    <property type="entry name" value="TonB-dependent receptor, beta-barrel domain"/>
    <property type="match status" value="1"/>
</dbReference>
<evidence type="ECO:0000256" key="10">
    <source>
        <dbReference type="PROSITE-ProRule" id="PRU01360"/>
    </source>
</evidence>
<dbReference type="OrthoDB" id="609136at2"/>
<dbReference type="NCBIfam" id="TIGR04057">
    <property type="entry name" value="SusC_RagA_signa"/>
    <property type="match status" value="1"/>
</dbReference>
<keyword evidence="7 10" id="KW-0472">Membrane</keyword>
<evidence type="ECO:0000259" key="13">
    <source>
        <dbReference type="Pfam" id="PF00593"/>
    </source>
</evidence>
<comment type="similarity">
    <text evidence="10 11">Belongs to the TonB-dependent receptor family.</text>
</comment>
<dbReference type="Gene3D" id="2.60.40.1120">
    <property type="entry name" value="Carboxypeptidase-like, regulatory domain"/>
    <property type="match status" value="1"/>
</dbReference>
<dbReference type="Pfam" id="PF07715">
    <property type="entry name" value="Plug"/>
    <property type="match status" value="1"/>
</dbReference>
<keyword evidence="6 11" id="KW-0798">TonB box</keyword>
<evidence type="ECO:0000256" key="12">
    <source>
        <dbReference type="SAM" id="SignalP"/>
    </source>
</evidence>
<dbReference type="GO" id="GO:0015344">
    <property type="term" value="F:siderophore uptake transmembrane transporter activity"/>
    <property type="evidence" value="ECO:0007669"/>
    <property type="project" value="TreeGrafter"/>
</dbReference>
<keyword evidence="8" id="KW-0675">Receptor</keyword>
<evidence type="ECO:0000256" key="4">
    <source>
        <dbReference type="ARBA" id="ARBA00022692"/>
    </source>
</evidence>
<evidence type="ECO:0000256" key="9">
    <source>
        <dbReference type="ARBA" id="ARBA00023237"/>
    </source>
</evidence>
<sequence>MKKMLLFFVVFLAMMNMTTYAQQQLVAGKVTGSDGAPLPLVTIQIKGTTKGTTTDANGNYKLSIDGNSAVLIFRSVGYQNKEVAATGGSALNVILLADNKNLEEVVVTALGIKREKKSLGYSVQEVKGDQLMNNKDNVISAMSGKVAGVQVTNSTGMPGSSSNIIIRGNQSISGNNQPLFVIDGIPIDNSVNSTESNLQGVQNSNRAIDLNPDDIASMSVLKGPAATALYGIGASNGAIIITTKKGSNTAGKMNVSVNSSVTWSQVNKLPEFQTKYAQGSNGMYMGADVPATRSWGPDVKNLTYYNNTSDPNDPNNPGNYLWSYLGNLTYLNDVTDPSKPGSTTIVGHKDPHGTGAPVRVYDNVKDFFVTGHTYDNSVALSGGNDKTSYRLSLSNQKNNGVVPLSTFNKTTVRLSADSKMTDKLSSSATIAYINSGGTRIPQGGGVSGIGLGLYRTPITFDNKNGATSPTDPRAYILPDGQGSQRAFSGFGGDGVHTPVFDNPYWSINNEQFKDEVNRVMGSATISYDAFKWLNISYRVGGDIYSDRRKQPYPLYSAIQPTGMIMEDQYLNRILNSDLFLTFHKQLNRDLDMTFMYDNNLYSFYKENIAPTGNNLTFQNFNNLSNAVNILAFEGVFKQRRASNIGDLRLAYKDQLFLHASGRVDKSSTLPRDNNTFFYPSIDLGWVFSELNALKNSNVLSFGKVRVSYAEVGNDAPIYYLYPNYVSAFFADGFTSGITFPFATANGNIGGFMANGTTSSGGSRLNNPNLKPERIKQFEAGVELKFLKNRIGVDVAYYRKKSIDQILAVPVSSTTGFGSIVLNAGEITNHGVEVQINATPIKARNFSWDIMINWAANRSLVGELYPGVDQVGLGGYTGAVASAMKGQPYGAIFGNKYLRDAQGNMVIEDRPSEGAGKYGFPIPDLSKSVSLGSFNPDWISGIGNTFSYKNFSLYALVDIKKGGVMWNGTRGALVTYGRAKETENRGSTTVFKGVAGHLDDNGNTVLAGKSNDVTAVLGQAWYTGNGGGFGPVAEPFIEDAGYVRLREVSLFYKFNPKLLGATKFIKGLEIGFVGRNLWLHTKYTGVDPDGSLTGAGNAQGLDYFTAPSTKNYSLQLKLSL</sequence>
<evidence type="ECO:0000259" key="14">
    <source>
        <dbReference type="Pfam" id="PF07715"/>
    </source>
</evidence>
<dbReference type="Pfam" id="PF13715">
    <property type="entry name" value="CarbopepD_reg_2"/>
    <property type="match status" value="1"/>
</dbReference>
<evidence type="ECO:0000256" key="7">
    <source>
        <dbReference type="ARBA" id="ARBA00023136"/>
    </source>
</evidence>
<dbReference type="PROSITE" id="PS52016">
    <property type="entry name" value="TONB_DEPENDENT_REC_3"/>
    <property type="match status" value="1"/>
</dbReference>
<comment type="caution">
    <text evidence="15">The sequence shown here is derived from an EMBL/GenBank/DDBJ whole genome shotgun (WGS) entry which is preliminary data.</text>
</comment>
<name>A0A327WDB1_9BACT</name>
<accession>A0A327WDB1</accession>
<protein>
    <submittedName>
        <fullName evidence="15">TonB-linked SusC/RagA family outer membrane protein</fullName>
    </submittedName>
</protein>
<dbReference type="InterPro" id="IPR023997">
    <property type="entry name" value="TonB-dep_OMP_SusC/RagA_CS"/>
</dbReference>
<comment type="subcellular location">
    <subcellularLocation>
        <location evidence="1 10">Cell outer membrane</location>
        <topology evidence="1 10">Multi-pass membrane protein</topology>
    </subcellularLocation>
</comment>
<evidence type="ECO:0000256" key="5">
    <source>
        <dbReference type="ARBA" id="ARBA00022729"/>
    </source>
</evidence>
<dbReference type="RefSeq" id="WP_111590231.1">
    <property type="nucleotide sequence ID" value="NZ_QLMA01000001.1"/>
</dbReference>
<feature type="domain" description="TonB-dependent receptor-like beta-barrel" evidence="13">
    <location>
        <begin position="487"/>
        <end position="1054"/>
    </location>
</feature>
<feature type="signal peptide" evidence="12">
    <location>
        <begin position="1"/>
        <end position="21"/>
    </location>
</feature>
<dbReference type="InterPro" id="IPR000531">
    <property type="entry name" value="Beta-barrel_TonB"/>
</dbReference>
<evidence type="ECO:0000256" key="3">
    <source>
        <dbReference type="ARBA" id="ARBA00022452"/>
    </source>
</evidence>
<dbReference type="Gene3D" id="2.170.130.10">
    <property type="entry name" value="TonB-dependent receptor, plug domain"/>
    <property type="match status" value="1"/>
</dbReference>
<dbReference type="InterPro" id="IPR008969">
    <property type="entry name" value="CarboxyPept-like_regulatory"/>
</dbReference>
<keyword evidence="3 10" id="KW-1134">Transmembrane beta strand</keyword>
<keyword evidence="4 10" id="KW-0812">Transmembrane</keyword>
<keyword evidence="9 10" id="KW-0998">Cell outer membrane</keyword>
<dbReference type="SUPFAM" id="SSF56935">
    <property type="entry name" value="Porins"/>
    <property type="match status" value="1"/>
</dbReference>
<dbReference type="SUPFAM" id="SSF49464">
    <property type="entry name" value="Carboxypeptidase regulatory domain-like"/>
    <property type="match status" value="1"/>
</dbReference>
<evidence type="ECO:0000256" key="8">
    <source>
        <dbReference type="ARBA" id="ARBA00023170"/>
    </source>
</evidence>
<dbReference type="InterPro" id="IPR023996">
    <property type="entry name" value="TonB-dep_OMP_SusC/RagA"/>
</dbReference>
<evidence type="ECO:0000313" key="16">
    <source>
        <dbReference type="Proteomes" id="UP000249819"/>
    </source>
</evidence>
<keyword evidence="5 12" id="KW-0732">Signal</keyword>
<feature type="chain" id="PRO_5016459630" evidence="12">
    <location>
        <begin position="22"/>
        <end position="1119"/>
    </location>
</feature>
<evidence type="ECO:0000313" key="15">
    <source>
        <dbReference type="EMBL" id="RAJ87551.1"/>
    </source>
</evidence>
<dbReference type="InterPro" id="IPR012910">
    <property type="entry name" value="Plug_dom"/>
</dbReference>
<reference evidence="15 16" key="1">
    <citation type="submission" date="2018-06" db="EMBL/GenBank/DDBJ databases">
        <title>Genomic Encyclopedia of Archaeal and Bacterial Type Strains, Phase II (KMG-II): from individual species to whole genera.</title>
        <authorList>
            <person name="Goeker M."/>
        </authorList>
    </citation>
    <scope>NUCLEOTIDE SEQUENCE [LARGE SCALE GENOMIC DNA]</scope>
    <source>
        <strain evidence="15 16">DSM 29821</strain>
    </source>
</reference>
<gene>
    <name evidence="15" type="ORF">CLV59_101303</name>
</gene>
<dbReference type="InterPro" id="IPR039426">
    <property type="entry name" value="TonB-dep_rcpt-like"/>
</dbReference>
<dbReference type="AlphaFoldDB" id="A0A327WDB1"/>
<dbReference type="GO" id="GO:0009279">
    <property type="term" value="C:cell outer membrane"/>
    <property type="evidence" value="ECO:0007669"/>
    <property type="project" value="UniProtKB-SubCell"/>
</dbReference>
<dbReference type="PANTHER" id="PTHR30069:SF29">
    <property type="entry name" value="HEMOGLOBIN AND HEMOGLOBIN-HAPTOGLOBIN-BINDING PROTEIN 1-RELATED"/>
    <property type="match status" value="1"/>
</dbReference>
<evidence type="ECO:0000256" key="1">
    <source>
        <dbReference type="ARBA" id="ARBA00004571"/>
    </source>
</evidence>
<dbReference type="Pfam" id="PF00593">
    <property type="entry name" value="TonB_dep_Rec_b-barrel"/>
    <property type="match status" value="1"/>
</dbReference>
<keyword evidence="16" id="KW-1185">Reference proteome</keyword>